<dbReference type="PANTHER" id="PTHR20961">
    <property type="entry name" value="GLYCOSYLTRANSFERASE"/>
    <property type="match status" value="1"/>
</dbReference>
<evidence type="ECO:0000313" key="5">
    <source>
        <dbReference type="EMBL" id="VED81423.1"/>
    </source>
</evidence>
<dbReference type="Pfam" id="PF04577">
    <property type="entry name" value="Glyco_transf_61"/>
    <property type="match status" value="1"/>
</dbReference>
<keyword evidence="3" id="KW-0325">Glycoprotein</keyword>
<evidence type="ECO:0000256" key="2">
    <source>
        <dbReference type="ARBA" id="ARBA00022679"/>
    </source>
</evidence>
<dbReference type="RefSeq" id="WP_016249193.1">
    <property type="nucleotide sequence ID" value="NZ_JAJUEL010000021.1"/>
</dbReference>
<dbReference type="Proteomes" id="UP000277464">
    <property type="component" value="Chromosome"/>
</dbReference>
<reference evidence="5 6" key="1">
    <citation type="submission" date="2018-12" db="EMBL/GenBank/DDBJ databases">
        <authorList>
            <consortium name="Pathogen Informatics"/>
        </authorList>
    </citation>
    <scope>NUCLEOTIDE SEQUENCE [LARGE SCALE GENOMIC DNA]</scope>
    <source>
        <strain evidence="5 6">NCTC8196</strain>
    </source>
</reference>
<keyword evidence="2" id="KW-0808">Transferase</keyword>
<dbReference type="GO" id="GO:0016757">
    <property type="term" value="F:glycosyltransferase activity"/>
    <property type="evidence" value="ECO:0007669"/>
    <property type="project" value="UniProtKB-KW"/>
</dbReference>
<accession>A0A7Z8ZTH3</accession>
<gene>
    <name evidence="5" type="ORF">NCTC8196_03944</name>
</gene>
<evidence type="ECO:0000256" key="3">
    <source>
        <dbReference type="ARBA" id="ARBA00023180"/>
    </source>
</evidence>
<sequence>MLVHNAFKPIDIRNSKDIFLNKINRYIAQDKMQIKSMSNPFFQVDNENMDISELSAIFTTQYQTHEVIIIEVESCKIGPRPEGMPRYWPILYKDKYLWNFINVSGKQALKEQGILNYNERQLFVDDFHDSIKIHGKSIWLYMFSNLDHLYRESLPALYLIKQVYGSLDGFNIVTPHISEELVILLEGLGVKRNKIIQVGNTWIEFDNVIITSFPSFGHLHTPSDYYIKSCNNLSESFSKLSNITQKHKIFISRRNATQRKIHNEIDLYKYFEEQGYYICDPGDYTPSEQIALFSHAEIIVGSHGMGIANAVFSKNLKILIEIMPTDWNRVSYYRTTQLMNCKYGCYWIEKNEDKELTIDVDRFVMFVEHCTASLNDDV</sequence>
<protein>
    <submittedName>
        <fullName evidence="5">Capsular polysaccharide biosynthesis protein</fullName>
    </submittedName>
</protein>
<feature type="domain" description="Glycosyltransferase 61 catalytic" evidence="4">
    <location>
        <begin position="148"/>
        <end position="314"/>
    </location>
</feature>
<proteinExistence type="predicted"/>
<organism evidence="5 6">
    <name type="scientific">Escherichia marmotae</name>
    <dbReference type="NCBI Taxonomy" id="1499973"/>
    <lineage>
        <taxon>Bacteria</taxon>
        <taxon>Pseudomonadati</taxon>
        <taxon>Pseudomonadota</taxon>
        <taxon>Gammaproteobacteria</taxon>
        <taxon>Enterobacterales</taxon>
        <taxon>Enterobacteriaceae</taxon>
        <taxon>Escherichia</taxon>
    </lineage>
</organism>
<evidence type="ECO:0000256" key="1">
    <source>
        <dbReference type="ARBA" id="ARBA00022676"/>
    </source>
</evidence>
<dbReference type="InterPro" id="IPR007657">
    <property type="entry name" value="Glycosyltransferase_61"/>
</dbReference>
<evidence type="ECO:0000313" key="6">
    <source>
        <dbReference type="Proteomes" id="UP000277464"/>
    </source>
</evidence>
<evidence type="ECO:0000259" key="4">
    <source>
        <dbReference type="Pfam" id="PF04577"/>
    </source>
</evidence>
<dbReference type="InterPro" id="IPR049625">
    <property type="entry name" value="Glyco_transf_61_cat"/>
</dbReference>
<name>A0A7Z8ZTH3_9ESCH</name>
<dbReference type="AlphaFoldDB" id="A0A7Z8ZTH3"/>
<keyword evidence="1" id="KW-0328">Glycosyltransferase</keyword>
<dbReference type="EMBL" id="LR134270">
    <property type="protein sequence ID" value="VED81423.1"/>
    <property type="molecule type" value="Genomic_DNA"/>
</dbReference>